<gene>
    <name evidence="1" type="ORF">X797_000039</name>
</gene>
<name>A0A0A1V503_9HYPO</name>
<organism evidence="1 2">
    <name type="scientific">Metarhizium robertsii</name>
    <dbReference type="NCBI Taxonomy" id="568076"/>
    <lineage>
        <taxon>Eukaryota</taxon>
        <taxon>Fungi</taxon>
        <taxon>Dikarya</taxon>
        <taxon>Ascomycota</taxon>
        <taxon>Pezizomycotina</taxon>
        <taxon>Sordariomycetes</taxon>
        <taxon>Hypocreomycetidae</taxon>
        <taxon>Hypocreales</taxon>
        <taxon>Clavicipitaceae</taxon>
        <taxon>Metarhizium</taxon>
    </lineage>
</organism>
<dbReference type="EMBL" id="JELW01000001">
    <property type="protein sequence ID" value="EXV05327.1"/>
    <property type="molecule type" value="Genomic_DNA"/>
</dbReference>
<reference evidence="1 2" key="1">
    <citation type="submission" date="2014-02" db="EMBL/GenBank/DDBJ databases">
        <title>The genome sequence of the entomopathogenic fungus Metarhizium robertsii ARSEF 2575.</title>
        <authorList>
            <person name="Giuliano Garisto Donzelli B."/>
            <person name="Roe B.A."/>
            <person name="Macmil S.L."/>
            <person name="Krasnoff S.B."/>
            <person name="Gibson D.M."/>
        </authorList>
    </citation>
    <scope>NUCLEOTIDE SEQUENCE [LARGE SCALE GENOMIC DNA]</scope>
    <source>
        <strain evidence="1 2">ARSEF 2575</strain>
    </source>
</reference>
<evidence type="ECO:0000313" key="2">
    <source>
        <dbReference type="Proteomes" id="UP000030151"/>
    </source>
</evidence>
<protein>
    <submittedName>
        <fullName evidence="1">Uncharacterized protein</fullName>
    </submittedName>
</protein>
<proteinExistence type="predicted"/>
<accession>A0A0A1V503</accession>
<sequence length="119" mass="12808">MMAWPGDGMKLVPPGCQAVAGYSMSRMVGGRRDTGTFPVPAIKWRCILLASKRLPLSRLEGAEPRSLFFFFLSSSTAYAERSALTSTEDCRHRPADAVPLDEGAGNKRCNIACACAALP</sequence>
<comment type="caution">
    <text evidence="1">The sequence shown here is derived from an EMBL/GenBank/DDBJ whole genome shotgun (WGS) entry which is preliminary data.</text>
</comment>
<evidence type="ECO:0000313" key="1">
    <source>
        <dbReference type="EMBL" id="EXV05327.1"/>
    </source>
</evidence>
<dbReference type="Proteomes" id="UP000030151">
    <property type="component" value="Unassembled WGS sequence"/>
</dbReference>
<dbReference type="AlphaFoldDB" id="A0A0A1V503"/>
<dbReference type="HOGENOM" id="CLU_2062044_0_0_1"/>